<sequence length="273" mass="32360">MLKKILFFVVIFTFGFVFSQNKSFIYELEFRPSLTKDSIAKERFVLDVLNGKSIFRTIEEKKSDSTFHATRRRSFTTTSFKDFLSVDKDLKSGHTHKFIHNFKNLFTIKIEEELNWKIEEETREILQMKTQKAKVIYGGRNWTAWFTNEIPISDGPYVFQSLPGLILEIYDDNNDYHFSLVQIKNSDGKLYDKDKALPISWKQYEKLALDYFSDPTREINGKNTGGSMQIIKWQDENGREFTPNFKEMNEREQKKIRENNNPVELNHKITYPK</sequence>
<proteinExistence type="predicted"/>
<dbReference type="Proteomes" id="UP000197587">
    <property type="component" value="Unassembled WGS sequence"/>
</dbReference>
<reference evidence="1 2" key="1">
    <citation type="submission" date="2014-01" db="EMBL/GenBank/DDBJ databases">
        <authorList>
            <consortium name="Genome Consortium for Active Teaching"/>
            <person name="Sontag T.C."/>
            <person name="Newman J.D."/>
        </authorList>
    </citation>
    <scope>NUCLEOTIDE SEQUENCE [LARGE SCALE GENOMIC DNA]</scope>
    <source>
        <strain evidence="1 2">DSM 19056</strain>
    </source>
</reference>
<keyword evidence="2" id="KW-1185">Reference proteome</keyword>
<organism evidence="1 2">
    <name type="scientific">Kaistella haifensis DSM 19056</name>
    <dbReference type="NCBI Taxonomy" id="1450526"/>
    <lineage>
        <taxon>Bacteria</taxon>
        <taxon>Pseudomonadati</taxon>
        <taxon>Bacteroidota</taxon>
        <taxon>Flavobacteriia</taxon>
        <taxon>Flavobacteriales</taxon>
        <taxon>Weeksellaceae</taxon>
        <taxon>Chryseobacterium group</taxon>
        <taxon>Kaistella</taxon>
    </lineage>
</organism>
<comment type="caution">
    <text evidence="1">The sequence shown here is derived from an EMBL/GenBank/DDBJ whole genome shotgun (WGS) entry which is preliminary data.</text>
</comment>
<accession>A0A246BB26</accession>
<dbReference type="Pfam" id="PF09697">
    <property type="entry name" value="Porph_ging"/>
    <property type="match status" value="1"/>
</dbReference>
<evidence type="ECO:0000313" key="2">
    <source>
        <dbReference type="Proteomes" id="UP000197587"/>
    </source>
</evidence>
<dbReference type="InterPro" id="IPR005901">
    <property type="entry name" value="GLPGLI"/>
</dbReference>
<dbReference type="NCBIfam" id="TIGR01200">
    <property type="entry name" value="GLPGLI"/>
    <property type="match status" value="1"/>
</dbReference>
<dbReference type="RefSeq" id="WP_031503189.1">
    <property type="nucleotide sequence ID" value="NZ_JASZ02000004.1"/>
</dbReference>
<dbReference type="AlphaFoldDB" id="A0A246BB26"/>
<evidence type="ECO:0000313" key="1">
    <source>
        <dbReference type="EMBL" id="OWK98876.1"/>
    </source>
</evidence>
<gene>
    <name evidence="1" type="ORF">AP75_03190</name>
</gene>
<protein>
    <submittedName>
        <fullName evidence="1">GLPGLI family protein</fullName>
    </submittedName>
</protein>
<reference evidence="1 2" key="2">
    <citation type="submission" date="2017-05" db="EMBL/GenBank/DDBJ databases">
        <title>Genome of Chryseobacterium haifense.</title>
        <authorList>
            <person name="Newman J.D."/>
        </authorList>
    </citation>
    <scope>NUCLEOTIDE SEQUENCE [LARGE SCALE GENOMIC DNA]</scope>
    <source>
        <strain evidence="1 2">DSM 19056</strain>
    </source>
</reference>
<name>A0A246BB26_9FLAO</name>
<dbReference type="EMBL" id="JASZ02000004">
    <property type="protein sequence ID" value="OWK98876.1"/>
    <property type="molecule type" value="Genomic_DNA"/>
</dbReference>